<accession>A0A4Q5IXC7</accession>
<keyword evidence="1" id="KW-1133">Transmembrane helix</keyword>
<keyword evidence="3" id="KW-1185">Reference proteome</keyword>
<keyword evidence="1" id="KW-0472">Membrane</keyword>
<feature type="transmembrane region" description="Helical" evidence="1">
    <location>
        <begin position="53"/>
        <end position="72"/>
    </location>
</feature>
<proteinExistence type="predicted"/>
<feature type="transmembrane region" description="Helical" evidence="1">
    <location>
        <begin position="92"/>
        <end position="112"/>
    </location>
</feature>
<evidence type="ECO:0000313" key="3">
    <source>
        <dbReference type="Proteomes" id="UP000291189"/>
    </source>
</evidence>
<name>A0A4Q5IXC7_9ACTN</name>
<gene>
    <name evidence="2" type="ORF">ETU37_16060</name>
</gene>
<protein>
    <submittedName>
        <fullName evidence="2">Uncharacterized protein</fullName>
    </submittedName>
</protein>
<evidence type="ECO:0000256" key="1">
    <source>
        <dbReference type="SAM" id="Phobius"/>
    </source>
</evidence>
<reference evidence="2 3" key="1">
    <citation type="submission" date="2019-01" db="EMBL/GenBank/DDBJ databases">
        <title>Nocardioides guangzhouensis sp. nov., an actinobacterium isolated from soil.</title>
        <authorList>
            <person name="Fu Y."/>
            <person name="Cai Y."/>
            <person name="Lin Z."/>
            <person name="Chen P."/>
        </authorList>
    </citation>
    <scope>NUCLEOTIDE SEQUENCE [LARGE SCALE GENOMIC DNA]</scope>
    <source>
        <strain evidence="2 3">NBRC 105384</strain>
    </source>
</reference>
<dbReference type="RefSeq" id="WP_129988353.1">
    <property type="nucleotide sequence ID" value="NZ_SDPU01000028.1"/>
</dbReference>
<keyword evidence="1" id="KW-0812">Transmembrane</keyword>
<dbReference type="Proteomes" id="UP000291189">
    <property type="component" value="Unassembled WGS sequence"/>
</dbReference>
<evidence type="ECO:0000313" key="2">
    <source>
        <dbReference type="EMBL" id="RYU10762.1"/>
    </source>
</evidence>
<sequence length="114" mass="11320">MDDQSTLDRYLTPQVSAVVAFVVALLALMGQNALTIAIGAFAEPATAGTLSGFYLGFGLGVLLQVVLAVLLARRALATVSAGWESTAAKAAVVMSGLAGIAGVVTLLGTAVANG</sequence>
<feature type="transmembrane region" description="Helical" evidence="1">
    <location>
        <begin position="15"/>
        <end position="41"/>
    </location>
</feature>
<comment type="caution">
    <text evidence="2">The sequence shown here is derived from an EMBL/GenBank/DDBJ whole genome shotgun (WGS) entry which is preliminary data.</text>
</comment>
<organism evidence="2 3">
    <name type="scientific">Nocardioides iriomotensis</name>
    <dbReference type="NCBI Taxonomy" id="715784"/>
    <lineage>
        <taxon>Bacteria</taxon>
        <taxon>Bacillati</taxon>
        <taxon>Actinomycetota</taxon>
        <taxon>Actinomycetes</taxon>
        <taxon>Propionibacteriales</taxon>
        <taxon>Nocardioidaceae</taxon>
        <taxon>Nocardioides</taxon>
    </lineage>
</organism>
<dbReference type="AlphaFoldDB" id="A0A4Q5IXC7"/>
<dbReference type="EMBL" id="SDPU01000028">
    <property type="protein sequence ID" value="RYU10762.1"/>
    <property type="molecule type" value="Genomic_DNA"/>
</dbReference>